<feature type="compositionally biased region" description="Basic and acidic residues" evidence="1">
    <location>
        <begin position="308"/>
        <end position="318"/>
    </location>
</feature>
<dbReference type="AlphaFoldDB" id="A0A7J7H894"/>
<reference evidence="3" key="1">
    <citation type="journal article" date="2020" name="Nat. Commun.">
        <title>Genome assembly of wild tea tree DASZ reveals pedigree and selection history of tea varieties.</title>
        <authorList>
            <person name="Zhang W."/>
            <person name="Zhang Y."/>
            <person name="Qiu H."/>
            <person name="Guo Y."/>
            <person name="Wan H."/>
            <person name="Zhang X."/>
            <person name="Scossa F."/>
            <person name="Alseekh S."/>
            <person name="Zhang Q."/>
            <person name="Wang P."/>
            <person name="Xu L."/>
            <person name="Schmidt M.H."/>
            <person name="Jia X."/>
            <person name="Li D."/>
            <person name="Zhu A."/>
            <person name="Guo F."/>
            <person name="Chen W."/>
            <person name="Ni D."/>
            <person name="Usadel B."/>
            <person name="Fernie A.R."/>
            <person name="Wen W."/>
        </authorList>
    </citation>
    <scope>NUCLEOTIDE SEQUENCE [LARGE SCALE GENOMIC DNA]</scope>
    <source>
        <strain evidence="3">cv. G240</strain>
    </source>
</reference>
<comment type="caution">
    <text evidence="2">The sequence shown here is derived from an EMBL/GenBank/DDBJ whole genome shotgun (WGS) entry which is preliminary data.</text>
</comment>
<sequence length="469" mass="52490">MRQRDEMTASKAKKLSPLFRSAKTSLPSSQDPTLKQIVSSLDTSSPITPKQRRSTKSPKMRSPSKNSASKAVSYFSAGTLRPHSGGTSLDTVISPDSPEVNDDKYLETFLEMPWFSIMSHNYISLHREEVSRDRKQKWVFQNTQNHGFDRQVRMCAQTLGADATIHVFGKLGRETRVKEYNALIGLCIEKARITEDEQVSLQQIYKAYQLFLEQGFRLEEETFGPFLIFLIDMEKLIDKIKELCDYIAAAADGTKPTLKIPTSGIRASSAAFRNKNSAMFETAQKSYCSKSDFEHTRSKGSTRGVQKYKADTQRRPDAPSRASGSWHSRHAPTRVVQAPGAWSQSHPRAPRADEGRRRVGRQRVSTHVPGTRAGRVSVPRRQHVATRHQRDATCPSTKRSRSSPRGSQVSATWPSTSPERGQLSVTRQQRYATCLPRQPEAGRDPVLRDNGAAAGGRTQCFAAKVQPQI</sequence>
<gene>
    <name evidence="2" type="ORF">HYC85_014744</name>
</gene>
<organism evidence="2 3">
    <name type="scientific">Camellia sinensis</name>
    <name type="common">Tea plant</name>
    <name type="synonym">Thea sinensis</name>
    <dbReference type="NCBI Taxonomy" id="4442"/>
    <lineage>
        <taxon>Eukaryota</taxon>
        <taxon>Viridiplantae</taxon>
        <taxon>Streptophyta</taxon>
        <taxon>Embryophyta</taxon>
        <taxon>Tracheophyta</taxon>
        <taxon>Spermatophyta</taxon>
        <taxon>Magnoliopsida</taxon>
        <taxon>eudicotyledons</taxon>
        <taxon>Gunneridae</taxon>
        <taxon>Pentapetalae</taxon>
        <taxon>asterids</taxon>
        <taxon>Ericales</taxon>
        <taxon>Theaceae</taxon>
        <taxon>Camellia</taxon>
    </lineage>
</organism>
<dbReference type="PANTHER" id="PTHR47262:SF1">
    <property type="entry name" value="OS02G0132600 PROTEIN"/>
    <property type="match status" value="1"/>
</dbReference>
<feature type="region of interest" description="Disordered" evidence="1">
    <location>
        <begin position="1"/>
        <end position="69"/>
    </location>
</feature>
<feature type="compositionally biased region" description="Basic residues" evidence="1">
    <location>
        <begin position="378"/>
        <end position="387"/>
    </location>
</feature>
<proteinExistence type="predicted"/>
<evidence type="ECO:0000313" key="2">
    <source>
        <dbReference type="EMBL" id="KAF5948787.1"/>
    </source>
</evidence>
<feature type="compositionally biased region" description="Polar residues" evidence="1">
    <location>
        <begin position="403"/>
        <end position="426"/>
    </location>
</feature>
<name>A0A7J7H894_CAMSI</name>
<feature type="compositionally biased region" description="Basic residues" evidence="1">
    <location>
        <begin position="50"/>
        <end position="59"/>
    </location>
</feature>
<keyword evidence="3" id="KW-1185">Reference proteome</keyword>
<dbReference type="PANTHER" id="PTHR47262">
    <property type="entry name" value="OS02G0132600 PROTEIN"/>
    <property type="match status" value="1"/>
</dbReference>
<reference evidence="2 3" key="2">
    <citation type="submission" date="2020-07" db="EMBL/GenBank/DDBJ databases">
        <title>Genome assembly of wild tea tree DASZ reveals pedigree and selection history of tea varieties.</title>
        <authorList>
            <person name="Zhang W."/>
        </authorList>
    </citation>
    <scope>NUCLEOTIDE SEQUENCE [LARGE SCALE GENOMIC DNA]</scope>
    <source>
        <strain evidence="3">cv. G240</strain>
        <tissue evidence="2">Leaf</tissue>
    </source>
</reference>
<feature type="compositionally biased region" description="Polar residues" evidence="1">
    <location>
        <begin position="22"/>
        <end position="48"/>
    </location>
</feature>
<protein>
    <submittedName>
        <fullName evidence="2">Uncharacterized protein</fullName>
    </submittedName>
</protein>
<accession>A0A7J7H894</accession>
<dbReference type="Proteomes" id="UP000593564">
    <property type="component" value="Unassembled WGS sequence"/>
</dbReference>
<evidence type="ECO:0000313" key="3">
    <source>
        <dbReference type="Proteomes" id="UP000593564"/>
    </source>
</evidence>
<feature type="region of interest" description="Disordered" evidence="1">
    <location>
        <begin position="290"/>
        <end position="426"/>
    </location>
</feature>
<dbReference type="EMBL" id="JACBKZ010000006">
    <property type="protein sequence ID" value="KAF5948787.1"/>
    <property type="molecule type" value="Genomic_DNA"/>
</dbReference>
<evidence type="ECO:0000256" key="1">
    <source>
        <dbReference type="SAM" id="MobiDB-lite"/>
    </source>
</evidence>